<feature type="region of interest" description="Disordered" evidence="1">
    <location>
        <begin position="101"/>
        <end position="129"/>
    </location>
</feature>
<feature type="compositionally biased region" description="Polar residues" evidence="1">
    <location>
        <begin position="51"/>
        <end position="62"/>
    </location>
</feature>
<sequence length="326" mass="36365">MGSRTSRIMQAVLCSDRNKQIKEVENSCLEEINLKKKPEEYLLSSRYKKNTGPNAANPNNSDSDMRNDLVGSEFLCSDQNNGINEIENNCREEISFQEKQVDSSSSFSHSSKKDIDPVSNATNSDSDETKYLVKSEHVKENEEGCLPFENLQNVIDFDVVEQNIELFHTNTQQNITSHTKDLNSRCFDLEDCNSDDSIKDPNYDSDSSSSSSSSSSTNSSSLNSSSSSSSSSSSTRSARSPRCTDSVANSTSKHRLNLVEVSSTLVTESESNIGQSKDAEEKKARKRIPKETEWIKLKTKMLRNMAIDYGPQVVITCTGQNFERYS</sequence>
<keyword evidence="3" id="KW-1185">Reference proteome</keyword>
<dbReference type="Proteomes" id="UP001153709">
    <property type="component" value="Chromosome 5"/>
</dbReference>
<reference evidence="2" key="1">
    <citation type="submission" date="2022-01" db="EMBL/GenBank/DDBJ databases">
        <authorList>
            <person name="King R."/>
        </authorList>
    </citation>
    <scope>NUCLEOTIDE SEQUENCE</scope>
</reference>
<feature type="region of interest" description="Disordered" evidence="1">
    <location>
        <begin position="264"/>
        <end position="285"/>
    </location>
</feature>
<name>A0A9N9T2P8_DIABA</name>
<feature type="region of interest" description="Disordered" evidence="1">
    <location>
        <begin position="197"/>
        <end position="251"/>
    </location>
</feature>
<evidence type="ECO:0000313" key="2">
    <source>
        <dbReference type="EMBL" id="CAG9834402.1"/>
    </source>
</evidence>
<gene>
    <name evidence="2" type="ORF">DIABBA_LOCUS7706</name>
</gene>
<dbReference type="AlphaFoldDB" id="A0A9N9T2P8"/>
<feature type="compositionally biased region" description="Low complexity" evidence="1">
    <location>
        <begin position="204"/>
        <end position="240"/>
    </location>
</feature>
<evidence type="ECO:0000313" key="3">
    <source>
        <dbReference type="Proteomes" id="UP001153709"/>
    </source>
</evidence>
<feature type="region of interest" description="Disordered" evidence="1">
    <location>
        <begin position="44"/>
        <end position="68"/>
    </location>
</feature>
<organism evidence="2 3">
    <name type="scientific">Diabrotica balteata</name>
    <name type="common">Banded cucumber beetle</name>
    <dbReference type="NCBI Taxonomy" id="107213"/>
    <lineage>
        <taxon>Eukaryota</taxon>
        <taxon>Metazoa</taxon>
        <taxon>Ecdysozoa</taxon>
        <taxon>Arthropoda</taxon>
        <taxon>Hexapoda</taxon>
        <taxon>Insecta</taxon>
        <taxon>Pterygota</taxon>
        <taxon>Neoptera</taxon>
        <taxon>Endopterygota</taxon>
        <taxon>Coleoptera</taxon>
        <taxon>Polyphaga</taxon>
        <taxon>Cucujiformia</taxon>
        <taxon>Chrysomeloidea</taxon>
        <taxon>Chrysomelidae</taxon>
        <taxon>Galerucinae</taxon>
        <taxon>Diabroticina</taxon>
        <taxon>Diabroticites</taxon>
        <taxon>Diabrotica</taxon>
    </lineage>
</organism>
<proteinExistence type="predicted"/>
<evidence type="ECO:0000256" key="1">
    <source>
        <dbReference type="SAM" id="MobiDB-lite"/>
    </source>
</evidence>
<accession>A0A9N9T2P8</accession>
<dbReference type="EMBL" id="OU898280">
    <property type="protein sequence ID" value="CAG9834402.1"/>
    <property type="molecule type" value="Genomic_DNA"/>
</dbReference>
<protein>
    <submittedName>
        <fullName evidence="2">Uncharacterized protein</fullName>
    </submittedName>
</protein>